<dbReference type="AlphaFoldDB" id="A0A9W8HRY5"/>
<keyword evidence="2" id="KW-1185">Reference proteome</keyword>
<gene>
    <name evidence="1" type="ORF">H4R20_007345</name>
</gene>
<name>A0A9W8HRY5_9FUNG</name>
<sequence length="59" mass="6211">LIPSAGGDEAHTPVKATWGRVTEHVADEVAEQLREFGPCSVAQGRGDGLVANCVRYSDS</sequence>
<proteinExistence type="predicted"/>
<feature type="non-terminal residue" evidence="1">
    <location>
        <position position="1"/>
    </location>
</feature>
<evidence type="ECO:0000313" key="2">
    <source>
        <dbReference type="Proteomes" id="UP001140094"/>
    </source>
</evidence>
<reference evidence="1" key="1">
    <citation type="submission" date="2022-07" db="EMBL/GenBank/DDBJ databases">
        <title>Phylogenomic reconstructions and comparative analyses of Kickxellomycotina fungi.</title>
        <authorList>
            <person name="Reynolds N.K."/>
            <person name="Stajich J.E."/>
            <person name="Barry K."/>
            <person name="Grigoriev I.V."/>
            <person name="Crous P."/>
            <person name="Smith M.E."/>
        </authorList>
    </citation>
    <scope>NUCLEOTIDE SEQUENCE</scope>
    <source>
        <strain evidence="1">NRRL 1565</strain>
    </source>
</reference>
<evidence type="ECO:0000313" key="1">
    <source>
        <dbReference type="EMBL" id="KAJ2788586.1"/>
    </source>
</evidence>
<dbReference type="EMBL" id="JANBUO010004053">
    <property type="protein sequence ID" value="KAJ2788586.1"/>
    <property type="molecule type" value="Genomic_DNA"/>
</dbReference>
<organism evidence="1 2">
    <name type="scientific">Coemansia guatemalensis</name>
    <dbReference type="NCBI Taxonomy" id="2761395"/>
    <lineage>
        <taxon>Eukaryota</taxon>
        <taxon>Fungi</taxon>
        <taxon>Fungi incertae sedis</taxon>
        <taxon>Zoopagomycota</taxon>
        <taxon>Kickxellomycotina</taxon>
        <taxon>Kickxellomycetes</taxon>
        <taxon>Kickxellales</taxon>
        <taxon>Kickxellaceae</taxon>
        <taxon>Coemansia</taxon>
    </lineage>
</organism>
<protein>
    <submittedName>
        <fullName evidence="1">Uncharacterized protein</fullName>
    </submittedName>
</protein>
<comment type="caution">
    <text evidence="1">The sequence shown here is derived from an EMBL/GenBank/DDBJ whole genome shotgun (WGS) entry which is preliminary data.</text>
</comment>
<accession>A0A9W8HRY5</accession>
<dbReference type="Proteomes" id="UP001140094">
    <property type="component" value="Unassembled WGS sequence"/>
</dbReference>